<dbReference type="FunFam" id="3.40.640.10:FF:000014">
    <property type="entry name" value="Adenosylmethionine-8-amino-7-oxononanoate aminotransferase, probable"/>
    <property type="match status" value="1"/>
</dbReference>
<dbReference type="PANTHER" id="PTHR42684:SF1">
    <property type="entry name" value="BETA-ALANINE--PYRUVATE AMINOTRANSFERASE"/>
    <property type="match status" value="1"/>
</dbReference>
<dbReference type="InterPro" id="IPR015424">
    <property type="entry name" value="PyrdxlP-dep_Trfase"/>
</dbReference>
<evidence type="ECO:0000256" key="4">
    <source>
        <dbReference type="ARBA" id="ARBA00022679"/>
    </source>
</evidence>
<dbReference type="CDD" id="cd00610">
    <property type="entry name" value="OAT_like"/>
    <property type="match status" value="1"/>
</dbReference>
<keyword evidence="5 6" id="KW-0663">Pyridoxal phosphate</keyword>
<dbReference type="InterPro" id="IPR005814">
    <property type="entry name" value="Aminotrans_3"/>
</dbReference>
<keyword evidence="4" id="KW-0808">Transferase</keyword>
<proteinExistence type="inferred from homology"/>
<evidence type="ECO:0000313" key="8">
    <source>
        <dbReference type="Proteomes" id="UP000253324"/>
    </source>
</evidence>
<dbReference type="Pfam" id="PF00202">
    <property type="entry name" value="Aminotran_3"/>
    <property type="match status" value="1"/>
</dbReference>
<dbReference type="PIRSF" id="PIRSF000521">
    <property type="entry name" value="Transaminase_4ab_Lys_Orn"/>
    <property type="match status" value="1"/>
</dbReference>
<dbReference type="OrthoDB" id="9801834at2"/>
<dbReference type="RefSeq" id="WP_114429835.1">
    <property type="nucleotide sequence ID" value="NZ_QPJM01000004.1"/>
</dbReference>
<evidence type="ECO:0000256" key="6">
    <source>
        <dbReference type="RuleBase" id="RU003560"/>
    </source>
</evidence>
<dbReference type="AlphaFoldDB" id="A0A368YYE2"/>
<dbReference type="SUPFAM" id="SSF53383">
    <property type="entry name" value="PLP-dependent transferases"/>
    <property type="match status" value="1"/>
</dbReference>
<evidence type="ECO:0000313" key="7">
    <source>
        <dbReference type="EMBL" id="RCW84578.1"/>
    </source>
</evidence>
<evidence type="ECO:0000256" key="3">
    <source>
        <dbReference type="ARBA" id="ARBA00022576"/>
    </source>
</evidence>
<dbReference type="InterPro" id="IPR049704">
    <property type="entry name" value="Aminotrans_3_PPA_site"/>
</dbReference>
<keyword evidence="7" id="KW-0670">Pyruvate</keyword>
<comment type="similarity">
    <text evidence="2 6">Belongs to the class-III pyridoxal-phosphate-dependent aminotransferase family.</text>
</comment>
<comment type="cofactor">
    <cofactor evidence="1">
        <name>pyridoxal 5'-phosphate</name>
        <dbReference type="ChEBI" id="CHEBI:597326"/>
    </cofactor>
</comment>
<dbReference type="GO" id="GO:0030170">
    <property type="term" value="F:pyridoxal phosphate binding"/>
    <property type="evidence" value="ECO:0007669"/>
    <property type="project" value="InterPro"/>
</dbReference>
<dbReference type="Gene3D" id="3.40.640.10">
    <property type="entry name" value="Type I PLP-dependent aspartate aminotransferase-like (Major domain)"/>
    <property type="match status" value="1"/>
</dbReference>
<dbReference type="Proteomes" id="UP000253324">
    <property type="component" value="Unassembled WGS sequence"/>
</dbReference>
<comment type="caution">
    <text evidence="7">The sequence shown here is derived from an EMBL/GenBank/DDBJ whole genome shotgun (WGS) entry which is preliminary data.</text>
</comment>
<sequence>MSKAAYGTNNLDAFWMPFTANRQFKENPRLLVSAKDMHYKSHDGREILDGTAGLWCCNAGHGRPKIVEAVQKQVAELDYAPAFQMGHPKAFELAARLAAMLPSPLDHVFFTNSGSESVDTALKIALAYHRAKGNGTKVKLIGRERGYHGVGFGGISVGGISGNRKTFGNALSGIDHIRHTHDLARNAYTRGEPEYGAEFADDLEKVVALHDASNIAAVIVEPVAGSTGVLIPPKGYLKRLREICTKHDILLIFDEVITGFGRLGTPFAVDYFGVVPDLVTTAKGITSGVIPMGAVFASKQIYETFMTGTENMIELFHGYTYSGHPVACAAALATLDTYEEEGLLTRASEISSYWEDALHALKGLPHVIDIRNLGLIGAIELEPIEGAPTKRAFQAFLKAYEKGVLIRTTGDIIALSPPLIISKGQIEHLFDTLADVLKNLD</sequence>
<keyword evidence="3" id="KW-0032">Aminotransferase</keyword>
<organism evidence="7 8">
    <name type="scientific">Phyllobacterium bourgognense</name>
    <dbReference type="NCBI Taxonomy" id="314236"/>
    <lineage>
        <taxon>Bacteria</taxon>
        <taxon>Pseudomonadati</taxon>
        <taxon>Pseudomonadota</taxon>
        <taxon>Alphaproteobacteria</taxon>
        <taxon>Hyphomicrobiales</taxon>
        <taxon>Phyllobacteriaceae</taxon>
        <taxon>Phyllobacterium</taxon>
    </lineage>
</organism>
<dbReference type="GO" id="GO:0009102">
    <property type="term" value="P:biotin biosynthetic process"/>
    <property type="evidence" value="ECO:0007669"/>
    <property type="project" value="TreeGrafter"/>
</dbReference>
<dbReference type="GO" id="GO:0004015">
    <property type="term" value="F:adenosylmethionine-8-amino-7-oxononanoate transaminase activity"/>
    <property type="evidence" value="ECO:0007669"/>
    <property type="project" value="TreeGrafter"/>
</dbReference>
<evidence type="ECO:0000256" key="5">
    <source>
        <dbReference type="ARBA" id="ARBA00022898"/>
    </source>
</evidence>
<dbReference type="Gene3D" id="3.90.1150.10">
    <property type="entry name" value="Aspartate Aminotransferase, domain 1"/>
    <property type="match status" value="1"/>
</dbReference>
<evidence type="ECO:0000256" key="2">
    <source>
        <dbReference type="ARBA" id="ARBA00008954"/>
    </source>
</evidence>
<dbReference type="PROSITE" id="PS00600">
    <property type="entry name" value="AA_TRANSFER_CLASS_3"/>
    <property type="match status" value="1"/>
</dbReference>
<dbReference type="PANTHER" id="PTHR42684">
    <property type="entry name" value="ADENOSYLMETHIONINE-8-AMINO-7-OXONONANOATE AMINOTRANSFERASE"/>
    <property type="match status" value="1"/>
</dbReference>
<protein>
    <submittedName>
        <fullName evidence="7">Beta-alanine--pyruvate transaminase</fullName>
    </submittedName>
</protein>
<dbReference type="InterPro" id="IPR015421">
    <property type="entry name" value="PyrdxlP-dep_Trfase_major"/>
</dbReference>
<gene>
    <name evidence="7" type="ORF">C7476_104336</name>
</gene>
<accession>A0A368YYE2</accession>
<name>A0A368YYE2_9HYPH</name>
<dbReference type="EMBL" id="QPJM01000004">
    <property type="protein sequence ID" value="RCW84578.1"/>
    <property type="molecule type" value="Genomic_DNA"/>
</dbReference>
<evidence type="ECO:0000256" key="1">
    <source>
        <dbReference type="ARBA" id="ARBA00001933"/>
    </source>
</evidence>
<keyword evidence="8" id="KW-1185">Reference proteome</keyword>
<dbReference type="InterPro" id="IPR015422">
    <property type="entry name" value="PyrdxlP-dep_Trfase_small"/>
</dbReference>
<reference evidence="7 8" key="1">
    <citation type="submission" date="2018-07" db="EMBL/GenBank/DDBJ databases">
        <title>Genomic Encyclopedia of Type Strains, Phase III (KMG-III): the genomes of soil and plant-associated and newly described type strains.</title>
        <authorList>
            <person name="Whitman W."/>
        </authorList>
    </citation>
    <scope>NUCLEOTIDE SEQUENCE [LARGE SCALE GENOMIC DNA]</scope>
    <source>
        <strain evidence="7 8">31-25a</strain>
    </source>
</reference>